<feature type="non-terminal residue" evidence="2">
    <location>
        <position position="1"/>
    </location>
</feature>
<reference evidence="2" key="1">
    <citation type="submission" date="2020-02" db="EMBL/GenBank/DDBJ databases">
        <authorList>
            <person name="Meier V. D."/>
        </authorList>
    </citation>
    <scope>NUCLEOTIDE SEQUENCE</scope>
    <source>
        <strain evidence="2">AVDCRST_MAG08</strain>
    </source>
</reference>
<feature type="compositionally biased region" description="Basic and acidic residues" evidence="1">
    <location>
        <begin position="82"/>
        <end position="103"/>
    </location>
</feature>
<protein>
    <submittedName>
        <fullName evidence="2">Cytochrome c553i</fullName>
    </submittedName>
</protein>
<feature type="compositionally biased region" description="Basic residues" evidence="1">
    <location>
        <begin position="1"/>
        <end position="26"/>
    </location>
</feature>
<evidence type="ECO:0000256" key="1">
    <source>
        <dbReference type="SAM" id="MobiDB-lite"/>
    </source>
</evidence>
<feature type="compositionally biased region" description="Basic residues" evidence="1">
    <location>
        <begin position="104"/>
        <end position="119"/>
    </location>
</feature>
<evidence type="ECO:0000313" key="2">
    <source>
        <dbReference type="EMBL" id="CAA9284158.1"/>
    </source>
</evidence>
<feature type="non-terminal residue" evidence="2">
    <location>
        <position position="141"/>
    </location>
</feature>
<organism evidence="2">
    <name type="scientific">uncultured Acetobacteraceae bacterium</name>
    <dbReference type="NCBI Taxonomy" id="169975"/>
    <lineage>
        <taxon>Bacteria</taxon>
        <taxon>Pseudomonadati</taxon>
        <taxon>Pseudomonadota</taxon>
        <taxon>Alphaproteobacteria</taxon>
        <taxon>Acetobacterales</taxon>
        <taxon>Acetobacteraceae</taxon>
        <taxon>environmental samples</taxon>
    </lineage>
</organism>
<sequence>GHQTSRRRCRRPVRRARRAAALRRVRGGGEALQGRERARGPRNLQRLSPVWQLVPPVPRAGRGGQLLRAELGRVAQAPDARAVQRDGHQRPPERHAVATERHAVLRPRRGRRALHQRHLRLPEGPLRRRARPRPAAAAGQL</sequence>
<name>A0A6J4JQ92_9PROT</name>
<dbReference type="AlphaFoldDB" id="A0A6J4JQ92"/>
<feature type="region of interest" description="Disordered" evidence="1">
    <location>
        <begin position="1"/>
        <end position="43"/>
    </location>
</feature>
<feature type="region of interest" description="Disordered" evidence="1">
    <location>
        <begin position="78"/>
        <end position="141"/>
    </location>
</feature>
<gene>
    <name evidence="2" type="ORF">AVDCRST_MAG08-4060</name>
</gene>
<proteinExistence type="predicted"/>
<dbReference type="EMBL" id="CADCTG010000316">
    <property type="protein sequence ID" value="CAA9284158.1"/>
    <property type="molecule type" value="Genomic_DNA"/>
</dbReference>
<accession>A0A6J4JQ92</accession>